<evidence type="ECO:0000256" key="1">
    <source>
        <dbReference type="ARBA" id="ARBA00009175"/>
    </source>
</evidence>
<dbReference type="OrthoDB" id="9785015at2"/>
<protein>
    <submittedName>
        <fullName evidence="7">Putative molybdate ABC transporter molybdate-binding protein</fullName>
    </submittedName>
</protein>
<accession>A0A2R5HJG0</accession>
<dbReference type="PROSITE" id="PS51257">
    <property type="entry name" value="PROKAR_LIPOPROTEIN"/>
    <property type="match status" value="1"/>
</dbReference>
<dbReference type="InterPro" id="IPR050682">
    <property type="entry name" value="ModA/WtpA"/>
</dbReference>
<dbReference type="InterPro" id="IPR005950">
    <property type="entry name" value="ModA"/>
</dbReference>
<dbReference type="Pfam" id="PF13531">
    <property type="entry name" value="SBP_bac_11"/>
    <property type="match status" value="1"/>
</dbReference>
<dbReference type="GO" id="GO:0046872">
    <property type="term" value="F:metal ion binding"/>
    <property type="evidence" value="ECO:0007669"/>
    <property type="project" value="UniProtKB-KW"/>
</dbReference>
<feature type="binding site" evidence="5">
    <location>
        <position position="200"/>
    </location>
    <ligand>
        <name>molybdate</name>
        <dbReference type="ChEBI" id="CHEBI:36264"/>
    </ligand>
</feature>
<organism evidence="7 8">
    <name type="scientific">Lactococcus termiticola</name>
    <dbReference type="NCBI Taxonomy" id="2169526"/>
    <lineage>
        <taxon>Bacteria</taxon>
        <taxon>Bacillati</taxon>
        <taxon>Bacillota</taxon>
        <taxon>Bacilli</taxon>
        <taxon>Lactobacillales</taxon>
        <taxon>Streptococcaceae</taxon>
        <taxon>Lactococcus</taxon>
    </lineage>
</organism>
<gene>
    <name evidence="7" type="ORF">NtB2_00842</name>
</gene>
<feature type="binding site" evidence="5">
    <location>
        <position position="155"/>
    </location>
    <ligand>
        <name>molybdate</name>
        <dbReference type="ChEBI" id="CHEBI:36264"/>
    </ligand>
</feature>
<keyword evidence="2 5" id="KW-0500">Molybdenum</keyword>
<dbReference type="GO" id="GO:0015689">
    <property type="term" value="P:molybdate ion transport"/>
    <property type="evidence" value="ECO:0007669"/>
    <property type="project" value="InterPro"/>
</dbReference>
<dbReference type="Gene3D" id="3.40.190.10">
    <property type="entry name" value="Periplasmic binding protein-like II"/>
    <property type="match status" value="2"/>
</dbReference>
<dbReference type="GO" id="GO:1901359">
    <property type="term" value="F:tungstate binding"/>
    <property type="evidence" value="ECO:0007669"/>
    <property type="project" value="UniProtKB-ARBA"/>
</dbReference>
<feature type="binding site" evidence="5">
    <location>
        <position position="47"/>
    </location>
    <ligand>
        <name>molybdate</name>
        <dbReference type="ChEBI" id="CHEBI:36264"/>
    </ligand>
</feature>
<feature type="binding site" evidence="5">
    <location>
        <position position="182"/>
    </location>
    <ligand>
        <name>molybdate</name>
        <dbReference type="ChEBI" id="CHEBI:36264"/>
    </ligand>
</feature>
<evidence type="ECO:0000313" key="8">
    <source>
        <dbReference type="Proteomes" id="UP000245021"/>
    </source>
</evidence>
<feature type="chain" id="PRO_5039499643" evidence="6">
    <location>
        <begin position="23"/>
        <end position="264"/>
    </location>
</feature>
<evidence type="ECO:0000256" key="6">
    <source>
        <dbReference type="SAM" id="SignalP"/>
    </source>
</evidence>
<dbReference type="AlphaFoldDB" id="A0A2R5HJG0"/>
<keyword evidence="8" id="KW-1185">Reference proteome</keyword>
<dbReference type="RefSeq" id="WP_109245691.1">
    <property type="nucleotide sequence ID" value="NZ_BFFO01000004.1"/>
</dbReference>
<dbReference type="SUPFAM" id="SSF53850">
    <property type="entry name" value="Periplasmic binding protein-like II"/>
    <property type="match status" value="1"/>
</dbReference>
<feature type="binding site" evidence="5">
    <location>
        <position position="75"/>
    </location>
    <ligand>
        <name>molybdate</name>
        <dbReference type="ChEBI" id="CHEBI:36264"/>
    </ligand>
</feature>
<dbReference type="PIRSF" id="PIRSF004846">
    <property type="entry name" value="ModA"/>
    <property type="match status" value="1"/>
</dbReference>
<dbReference type="FunFam" id="3.40.190.10:FF:000035">
    <property type="entry name" value="Molybdate ABC transporter substrate-binding protein"/>
    <property type="match status" value="1"/>
</dbReference>
<dbReference type="Proteomes" id="UP000245021">
    <property type="component" value="Unassembled WGS sequence"/>
</dbReference>
<dbReference type="GO" id="GO:0030973">
    <property type="term" value="F:molybdate ion binding"/>
    <property type="evidence" value="ECO:0007669"/>
    <property type="project" value="UniProtKB-ARBA"/>
</dbReference>
<evidence type="ECO:0000256" key="4">
    <source>
        <dbReference type="ARBA" id="ARBA00022729"/>
    </source>
</evidence>
<dbReference type="PANTHER" id="PTHR30632:SF0">
    <property type="entry name" value="SULFATE-BINDING PROTEIN"/>
    <property type="match status" value="1"/>
</dbReference>
<dbReference type="PANTHER" id="PTHR30632">
    <property type="entry name" value="MOLYBDATE-BINDING PERIPLASMIC PROTEIN"/>
    <property type="match status" value="1"/>
</dbReference>
<keyword evidence="3 5" id="KW-0479">Metal-binding</keyword>
<comment type="caution">
    <text evidence="7">The sequence shown here is derived from an EMBL/GenBank/DDBJ whole genome shotgun (WGS) entry which is preliminary data.</text>
</comment>
<dbReference type="EMBL" id="BFFO01000004">
    <property type="protein sequence ID" value="GBG96718.1"/>
    <property type="molecule type" value="Genomic_DNA"/>
</dbReference>
<feature type="signal peptide" evidence="6">
    <location>
        <begin position="1"/>
        <end position="22"/>
    </location>
</feature>
<proteinExistence type="inferred from homology"/>
<evidence type="ECO:0000256" key="5">
    <source>
        <dbReference type="PIRSR" id="PIRSR004846-1"/>
    </source>
</evidence>
<evidence type="ECO:0000313" key="7">
    <source>
        <dbReference type="EMBL" id="GBG96718.1"/>
    </source>
</evidence>
<evidence type="ECO:0000256" key="3">
    <source>
        <dbReference type="ARBA" id="ARBA00022723"/>
    </source>
</evidence>
<dbReference type="NCBIfam" id="TIGR01256">
    <property type="entry name" value="modA"/>
    <property type="match status" value="1"/>
</dbReference>
<evidence type="ECO:0000256" key="2">
    <source>
        <dbReference type="ARBA" id="ARBA00022505"/>
    </source>
</evidence>
<name>A0A2R5HJG0_9LACT</name>
<keyword evidence="4 6" id="KW-0732">Signal</keyword>
<comment type="similarity">
    <text evidence="1">Belongs to the bacterial solute-binding protein ModA family.</text>
</comment>
<reference evidence="7 8" key="1">
    <citation type="journal article" date="2018" name="Genome Announc.">
        <title>Draft Genome Sequence of Lactococcus sp. Strain NtB2 (JCM 32569), Isolated from the Gut of the Higher Termite Nasutitermes takasagoensis.</title>
        <authorList>
            <person name="Noda S."/>
            <person name="Aihara C."/>
            <person name="Yuki M."/>
            <person name="Ohkuma M."/>
        </authorList>
    </citation>
    <scope>NUCLEOTIDE SEQUENCE [LARGE SCALE GENOMIC DNA]</scope>
    <source>
        <strain evidence="7 8">NtB2</strain>
    </source>
</reference>
<sequence length="264" mass="28332">MKRHFKFLALTAVALSGLSLVACSNKANQASDDNDPAVHLHYSAAASLQKSLTKAYANFEKTHPKIKIDFDFSGSGAVREKVEAGAPIDAVFLASKADTEKLTSSKKATEAQAVLGNSLVMIANKNSDIEEADSITDTLKTAQKIAIGEPATVPAGKYAEESLDKLGLLSSLKSKFVQASDVTQVLSYVAAGNADVGFVYKTDAMNNKNVKILATVPENLHEKISYYTATVTTTKYNSQVKVFNDYLSSPKAQKIFASYGFSKK</sequence>